<reference evidence="1 2" key="1">
    <citation type="journal article" date="2019" name="Environ. Microbiol.">
        <title>An active ?-lactamase is a part of an orchestrated cell wall stress resistance network of Bacillus subtilis and related rhizosphere species.</title>
        <authorList>
            <person name="Bucher T."/>
            <person name="Keren-Paz A."/>
            <person name="Hausser J."/>
            <person name="Olender T."/>
            <person name="Cytryn E."/>
            <person name="Kolodkin-Gal I."/>
        </authorList>
    </citation>
    <scope>NUCLEOTIDE SEQUENCE [LARGE SCALE GENOMIC DNA]</scope>
    <source>
        <strain evidence="1 2">I5</strain>
    </source>
</reference>
<dbReference type="PANTHER" id="PTHR40056:SF1">
    <property type="entry name" value="DUF1836 DOMAIN-CONTAINING PROTEIN"/>
    <property type="match status" value="1"/>
</dbReference>
<name>A0A4U3A1Q9_9BACI</name>
<dbReference type="Pfam" id="PF08876">
    <property type="entry name" value="DUF1836"/>
    <property type="match status" value="1"/>
</dbReference>
<organism evidence="1 2">
    <name type="scientific">Bacillus wiedmannii</name>
    <dbReference type="NCBI Taxonomy" id="1890302"/>
    <lineage>
        <taxon>Bacteria</taxon>
        <taxon>Bacillati</taxon>
        <taxon>Bacillota</taxon>
        <taxon>Bacilli</taxon>
        <taxon>Bacillales</taxon>
        <taxon>Bacillaceae</taxon>
        <taxon>Bacillus</taxon>
        <taxon>Bacillus cereus group</taxon>
    </lineage>
</organism>
<accession>A0A4U3A1Q9</accession>
<protein>
    <submittedName>
        <fullName evidence="1">DUF1836 domain-containing protein</fullName>
    </submittedName>
</protein>
<gene>
    <name evidence="1" type="ORF">FC699_34675</name>
</gene>
<evidence type="ECO:0000313" key="1">
    <source>
        <dbReference type="EMBL" id="TKI80680.1"/>
    </source>
</evidence>
<dbReference type="AlphaFoldDB" id="A0A4U3A1Q9"/>
<comment type="caution">
    <text evidence="1">The sequence shown here is derived from an EMBL/GenBank/DDBJ whole genome shotgun (WGS) entry which is preliminary data.</text>
</comment>
<dbReference type="Proteomes" id="UP000305222">
    <property type="component" value="Unassembled WGS sequence"/>
</dbReference>
<proteinExistence type="predicted"/>
<sequence>METFHLTRNEMATLLLSLRGWNTKKPLGILQEAWAKSHKKDIESGQSVTAFITTALSPIFEKLIKIDDTDVGFSLNEIVALGNQIENTSFSVTAMQNWVKRDIKEMIGSPQKGKKYSIEQAALLFIVEDLKTALDFESIR</sequence>
<dbReference type="InterPro" id="IPR014975">
    <property type="entry name" value="DUF1836"/>
</dbReference>
<feature type="non-terminal residue" evidence="1">
    <location>
        <position position="140"/>
    </location>
</feature>
<dbReference type="EMBL" id="SZON01003328">
    <property type="protein sequence ID" value="TKI80680.1"/>
    <property type="molecule type" value="Genomic_DNA"/>
</dbReference>
<dbReference type="PANTHER" id="PTHR40056">
    <property type="entry name" value="HYPOTHETICAL CYTOSOLIC PROTEIN"/>
    <property type="match status" value="1"/>
</dbReference>
<evidence type="ECO:0000313" key="2">
    <source>
        <dbReference type="Proteomes" id="UP000305222"/>
    </source>
</evidence>